<reference evidence="1 2" key="1">
    <citation type="submission" date="2011-09" db="EMBL/GenBank/DDBJ databases">
        <authorList>
            <consortium name="US DOE Joint Genome Institute (JGI-PGF)"/>
            <person name="Lucas S."/>
            <person name="Han J."/>
            <person name="Lapidus A."/>
            <person name="Cheng J.-F."/>
            <person name="Goodwin L."/>
            <person name="Pitluck S."/>
            <person name="Peters L."/>
            <person name="Land M.L."/>
            <person name="Hauser L."/>
            <person name="Orellana R."/>
            <person name="Lovley D."/>
            <person name="Woyke T.J."/>
        </authorList>
    </citation>
    <scope>NUCLEOTIDE SEQUENCE [LARGE SCALE GENOMIC DNA]</scope>
    <source>
        <strain evidence="1 2">2ac9</strain>
    </source>
</reference>
<dbReference type="PANTHER" id="PTHR30441">
    <property type="entry name" value="DUF748 DOMAIN-CONTAINING PROTEIN"/>
    <property type="match status" value="1"/>
</dbReference>
<organism evidence="1 2">
    <name type="scientific">Desulfobacter postgatei 2ac9</name>
    <dbReference type="NCBI Taxonomy" id="879212"/>
    <lineage>
        <taxon>Bacteria</taxon>
        <taxon>Pseudomonadati</taxon>
        <taxon>Thermodesulfobacteriota</taxon>
        <taxon>Desulfobacteria</taxon>
        <taxon>Desulfobacterales</taxon>
        <taxon>Desulfobacteraceae</taxon>
        <taxon>Desulfobacter</taxon>
    </lineage>
</organism>
<protein>
    <submittedName>
        <fullName evidence="1">Uncharacterized protein</fullName>
    </submittedName>
</protein>
<dbReference type="InterPro" id="IPR052894">
    <property type="entry name" value="AsmA-related"/>
</dbReference>
<name>I5B1M1_9BACT</name>
<dbReference type="Proteomes" id="UP000005778">
    <property type="component" value="Chromosome"/>
</dbReference>
<dbReference type="GO" id="GO:0005886">
    <property type="term" value="C:plasma membrane"/>
    <property type="evidence" value="ECO:0007669"/>
    <property type="project" value="TreeGrafter"/>
</dbReference>
<dbReference type="eggNOG" id="COG3164">
    <property type="taxonomic scope" value="Bacteria"/>
</dbReference>
<proteinExistence type="predicted"/>
<reference evidence="1 2" key="2">
    <citation type="submission" date="2012-02" db="EMBL/GenBank/DDBJ databases">
        <title>Improved High-Quality Draft sequence of Desulfobacter postgatei 2ac9.</title>
        <authorList>
            <consortium name="US DOE Joint Genome Institute"/>
            <person name="Lucas S."/>
            <person name="Han J."/>
            <person name="Lapidus A."/>
            <person name="Cheng J.-F."/>
            <person name="Goodwin L."/>
            <person name="Pitluck S."/>
            <person name="Peters L."/>
            <person name="Ovchinnikova G."/>
            <person name="Held B."/>
            <person name="Detter J.C."/>
            <person name="Han C."/>
            <person name="Tapia R."/>
            <person name="Land M."/>
            <person name="Hauser L."/>
            <person name="Kyrpides N."/>
            <person name="Ivanova N."/>
            <person name="Pagani I."/>
            <person name="Orellana R."/>
            <person name="Lovley D."/>
            <person name="Woyke T."/>
        </authorList>
    </citation>
    <scope>NUCLEOTIDE SEQUENCE [LARGE SCALE GENOMIC DNA]</scope>
    <source>
        <strain evidence="1 2">2ac9</strain>
    </source>
</reference>
<accession>I5B1M1</accession>
<dbReference type="EMBL" id="CM001488">
    <property type="protein sequence ID" value="EIM63384.1"/>
    <property type="molecule type" value="Genomic_DNA"/>
</dbReference>
<dbReference type="HOGENOM" id="CLU_286476_0_0_7"/>
<dbReference type="PANTHER" id="PTHR30441:SF8">
    <property type="entry name" value="DUF748 DOMAIN-CONTAINING PROTEIN"/>
    <property type="match status" value="1"/>
</dbReference>
<evidence type="ECO:0000313" key="1">
    <source>
        <dbReference type="EMBL" id="EIM63384.1"/>
    </source>
</evidence>
<dbReference type="AlphaFoldDB" id="I5B1M1"/>
<gene>
    <name evidence="1" type="ORF">DespoDRAFT_01440</name>
</gene>
<dbReference type="GO" id="GO:0090313">
    <property type="term" value="P:regulation of protein targeting to membrane"/>
    <property type="evidence" value="ECO:0007669"/>
    <property type="project" value="TreeGrafter"/>
</dbReference>
<sequence length="1078" mass="118189">MNRKRILRIAVFVAVTVTLCAAALPFAITPLINTEEVKARLTRFVQKKTGIEVRFDQLSFILTPLPGFCITGISAQIDRYNEITINKAIVELEPPQLLKLKTALRRITLESPKLIRNEAVAGKNKFTVPPDLAAWVRNGFDGLFDLPFADTDHLDIVVTNAQSNYFSTMDCRILMTGRTRAVTIKAQMSGLRLETDQIPMLESAVKGRITSIDIPHLSVECRHDAENILAGNLRIISVQANLKAPKNHRAEARKFDLEFALSKERVSAHLAPLELVYPKGRVGIDVSLSYGQEASSIEFIGEQIDISQTREVCLPLLSGVETPHILFDILRSGTAPKITVGFKSKEIRHLFNAKNLFINGCAEAATVKIPHIPVIVDNASGCAEMKDGMLSIYPKGGRVGKTIVTGGALDINLIHQHAVPFSGRFPLKVDLAEVPQALISILPHTVLAREMSKISGLTGRADAVLELNQTQAHKEIDVKVTAKNIEAIGNYQRLPLPVRIDGGDFLLDKSKVVLNNLSGALGSSRISNFNADFDTRGSVPMNIKNMAATIILEQVAPLVKLFPGAREKLAPVKDFSGIMDINDFGVEGPMFSPNLWQIHMTGRMNKGTVIFSDNTQGLSDLFCTFNATPSTITVSEIACTIKDLSWLENNISPEYTQSIILPLTLTRAQFMRQPEACLFQGKLRMISGATVSFMADGPAVDKMTPSKVQIEDGKRTHADLTFYNQPDMPRIVFYGRLDKTTLEKMLHPDSYLYRKLQEATGDNALTVSTDKTGDITITADTLDLDSFLPLQKTSASARPLVKQNRIFINVNTLNYDQRVYQGVRAKVTIHQLSTHIDITHALLCGLDFSSKITINPAGDRPGVLTHTFFNTKQAKEVSLSIGCLTGTQSVIKGSYTLEGELAGSAQTFDMVKSKQNGHLNFKARSGRIFKATVLSRLLSLVNIIGETDLQQQGFGFKTFTADADVKESVVHIKNAVIDADNMGIIAEGWADPLNDALDITFLVAPFKTIDTIIKYIPVVNVILNGRLVSFPARAYGKISDPTVVPLHPSAVGKGLLNLLEDLVKTPGRLIEGAKGNEK</sequence>
<keyword evidence="2" id="KW-1185">Reference proteome</keyword>
<dbReference type="RefSeq" id="WP_004072445.1">
    <property type="nucleotide sequence ID" value="NZ_CM001488.1"/>
</dbReference>
<evidence type="ECO:0000313" key="2">
    <source>
        <dbReference type="Proteomes" id="UP000005778"/>
    </source>
</evidence>
<dbReference type="OrthoDB" id="9768949at2"/>
<dbReference type="STRING" id="879212.DespoDRAFT_01440"/>